<feature type="compositionally biased region" description="Acidic residues" evidence="1">
    <location>
        <begin position="105"/>
        <end position="115"/>
    </location>
</feature>
<feature type="compositionally biased region" description="Basic and acidic residues" evidence="1">
    <location>
        <begin position="52"/>
        <end position="61"/>
    </location>
</feature>
<name>A0A1V8T1C4_9PEZI</name>
<gene>
    <name evidence="2" type="ORF">B0A48_08081</name>
</gene>
<dbReference type="Proteomes" id="UP000192596">
    <property type="component" value="Unassembled WGS sequence"/>
</dbReference>
<evidence type="ECO:0000313" key="3">
    <source>
        <dbReference type="Proteomes" id="UP000192596"/>
    </source>
</evidence>
<dbReference type="CDD" id="cd14688">
    <property type="entry name" value="bZIP_YAP"/>
    <property type="match status" value="1"/>
</dbReference>
<comment type="caution">
    <text evidence="2">The sequence shown here is derived from an EMBL/GenBank/DDBJ whole genome shotgun (WGS) entry which is preliminary data.</text>
</comment>
<feature type="compositionally biased region" description="Polar residues" evidence="1">
    <location>
        <begin position="62"/>
        <end position="79"/>
    </location>
</feature>
<feature type="compositionally biased region" description="Basic and acidic residues" evidence="1">
    <location>
        <begin position="1"/>
        <end position="11"/>
    </location>
</feature>
<dbReference type="InterPro" id="IPR021833">
    <property type="entry name" value="DUF3425"/>
</dbReference>
<evidence type="ECO:0000256" key="1">
    <source>
        <dbReference type="SAM" id="MobiDB-lite"/>
    </source>
</evidence>
<evidence type="ECO:0008006" key="4">
    <source>
        <dbReference type="Google" id="ProtNLM"/>
    </source>
</evidence>
<dbReference type="AlphaFoldDB" id="A0A1V8T1C4"/>
<organism evidence="2 3">
    <name type="scientific">Cryoendolithus antarcticus</name>
    <dbReference type="NCBI Taxonomy" id="1507870"/>
    <lineage>
        <taxon>Eukaryota</taxon>
        <taxon>Fungi</taxon>
        <taxon>Dikarya</taxon>
        <taxon>Ascomycota</taxon>
        <taxon>Pezizomycotina</taxon>
        <taxon>Dothideomycetes</taxon>
        <taxon>Dothideomycetidae</taxon>
        <taxon>Cladosporiales</taxon>
        <taxon>Cladosporiaceae</taxon>
        <taxon>Cryoendolithus</taxon>
    </lineage>
</organism>
<dbReference type="PANTHER" id="PTHR38116">
    <property type="entry name" value="CHROMOSOME 7, WHOLE GENOME SHOTGUN SEQUENCE"/>
    <property type="match status" value="1"/>
</dbReference>
<dbReference type="InParanoid" id="A0A1V8T1C4"/>
<feature type="compositionally biased region" description="Basic and acidic residues" evidence="1">
    <location>
        <begin position="116"/>
        <end position="125"/>
    </location>
</feature>
<feature type="compositionally biased region" description="Basic and acidic residues" evidence="1">
    <location>
        <begin position="90"/>
        <end position="104"/>
    </location>
</feature>
<dbReference type="STRING" id="1507870.A0A1V8T1C4"/>
<accession>A0A1V8T1C4</accession>
<sequence>MLPPAQRRDNPSHSPPISSIEEFRITTTNENWRGKNDPAERRRIQNRINQRAFRERQRAGESSKSYRPRSNSAATSRSPGTPLALSENEGSDRGTGDESDKDESGSDDGDQDDDDAKEHGSDDSSGRTGRQSSTATLQLRAQATAQGRDELAQLIKRNFTQAVVANARHLDLNPVALRAGTATLTPRPRNPATCPATLKPIELQYQLPHDPMIDTIPHPRLRFNILRAVATRRLDPSRFSACMRLSGTMHNLNGEPKRGGLIVWTQTPDVLASWELSEGFMGIWGYLLEGCDDFIRASNVWRGRRGEALFPV</sequence>
<dbReference type="Pfam" id="PF11905">
    <property type="entry name" value="DUF3425"/>
    <property type="match status" value="1"/>
</dbReference>
<feature type="compositionally biased region" description="Basic and acidic residues" evidence="1">
    <location>
        <begin position="32"/>
        <end position="43"/>
    </location>
</feature>
<reference evidence="3" key="1">
    <citation type="submission" date="2017-03" db="EMBL/GenBank/DDBJ databases">
        <title>Genomes of endolithic fungi from Antarctica.</title>
        <authorList>
            <person name="Coleine C."/>
            <person name="Masonjones S."/>
            <person name="Stajich J.E."/>
        </authorList>
    </citation>
    <scope>NUCLEOTIDE SEQUENCE [LARGE SCALE GENOMIC DNA]</scope>
    <source>
        <strain evidence="3">CCFEE 5527</strain>
    </source>
</reference>
<keyword evidence="3" id="KW-1185">Reference proteome</keyword>
<protein>
    <recommendedName>
        <fullName evidence="4">BZIP domain-containing protein</fullName>
    </recommendedName>
</protein>
<dbReference type="PANTHER" id="PTHR38116:SF9">
    <property type="entry name" value="BZIP DOMAIN-CONTAINING PROTEIN"/>
    <property type="match status" value="1"/>
</dbReference>
<dbReference type="EMBL" id="NAJO01000020">
    <property type="protein sequence ID" value="OQO05061.1"/>
    <property type="molecule type" value="Genomic_DNA"/>
</dbReference>
<proteinExistence type="predicted"/>
<feature type="region of interest" description="Disordered" evidence="1">
    <location>
        <begin position="1"/>
        <end position="139"/>
    </location>
</feature>
<dbReference type="OrthoDB" id="2245989at2759"/>
<evidence type="ECO:0000313" key="2">
    <source>
        <dbReference type="EMBL" id="OQO05061.1"/>
    </source>
</evidence>